<feature type="disulfide bond" evidence="7">
    <location>
        <begin position="86"/>
        <end position="98"/>
    </location>
</feature>
<dbReference type="PROSITE" id="PS00026">
    <property type="entry name" value="CHIT_BIND_I_1"/>
    <property type="match status" value="1"/>
</dbReference>
<feature type="domain" description="Chitin-binding type-1" evidence="9">
    <location>
        <begin position="1"/>
        <end position="35"/>
    </location>
</feature>
<evidence type="ECO:0000313" key="11">
    <source>
        <dbReference type="Proteomes" id="UP000193920"/>
    </source>
</evidence>
<keyword evidence="5" id="KW-0378">Hydrolase</keyword>
<evidence type="ECO:0000256" key="3">
    <source>
        <dbReference type="ARBA" id="ARBA00022723"/>
    </source>
</evidence>
<dbReference type="PANTHER" id="PTHR46471:SF2">
    <property type="entry name" value="CHITIN DEACETYLASE-RELATED"/>
    <property type="match status" value="1"/>
</dbReference>
<name>A0A1Y1YAU6_9FUNG</name>
<feature type="disulfide bond" evidence="7">
    <location>
        <begin position="6"/>
        <end position="20"/>
    </location>
</feature>
<dbReference type="SMART" id="SM00270">
    <property type="entry name" value="ChtBD1"/>
    <property type="match status" value="2"/>
</dbReference>
<dbReference type="Pfam" id="PF00187">
    <property type="entry name" value="Chitin_bind_1"/>
    <property type="match status" value="1"/>
</dbReference>
<dbReference type="Gene3D" id="3.30.60.10">
    <property type="entry name" value="Endochitinase-like"/>
    <property type="match status" value="2"/>
</dbReference>
<keyword evidence="3" id="KW-0479">Metal-binding</keyword>
<feature type="disulfide bond" evidence="7">
    <location>
        <begin position="91"/>
        <end position="105"/>
    </location>
</feature>
<dbReference type="EMBL" id="MCOG01000666">
    <property type="protein sequence ID" value="ORX95093.1"/>
    <property type="molecule type" value="Genomic_DNA"/>
</dbReference>
<feature type="disulfide bond" evidence="7">
    <location>
        <begin position="1"/>
        <end position="13"/>
    </location>
</feature>
<evidence type="ECO:0000256" key="2">
    <source>
        <dbReference type="ARBA" id="ARBA00022669"/>
    </source>
</evidence>
<evidence type="ECO:0000313" key="10">
    <source>
        <dbReference type="EMBL" id="ORX95093.1"/>
    </source>
</evidence>
<dbReference type="GO" id="GO:0008061">
    <property type="term" value="F:chitin binding"/>
    <property type="evidence" value="ECO:0007669"/>
    <property type="project" value="UniProtKB-UniRule"/>
</dbReference>
<keyword evidence="6" id="KW-0119">Carbohydrate metabolism</keyword>
<protein>
    <recommendedName>
        <fullName evidence="9">Chitin-binding type-1 domain-containing protein</fullName>
    </recommendedName>
</protein>
<organism evidence="10 11">
    <name type="scientific">Neocallimastix californiae</name>
    <dbReference type="NCBI Taxonomy" id="1754190"/>
    <lineage>
        <taxon>Eukaryota</taxon>
        <taxon>Fungi</taxon>
        <taxon>Fungi incertae sedis</taxon>
        <taxon>Chytridiomycota</taxon>
        <taxon>Chytridiomycota incertae sedis</taxon>
        <taxon>Neocallimastigomycetes</taxon>
        <taxon>Neocallimastigales</taxon>
        <taxon>Neocallimastigaceae</taxon>
        <taxon>Neocallimastix</taxon>
    </lineage>
</organism>
<keyword evidence="11" id="KW-1185">Reference proteome</keyword>
<dbReference type="PANTHER" id="PTHR46471">
    <property type="entry name" value="CHITIN DEACETYLASE"/>
    <property type="match status" value="1"/>
</dbReference>
<dbReference type="STRING" id="1754190.A0A1Y1YAU6"/>
<comment type="caution">
    <text evidence="7">Lacks conserved residue(s) required for the propagation of feature annotation.</text>
</comment>
<accession>A0A1Y1YAU6</accession>
<comment type="cofactor">
    <cofactor evidence="1">
        <name>Co(2+)</name>
        <dbReference type="ChEBI" id="CHEBI:48828"/>
    </cofactor>
</comment>
<feature type="domain" description="Chitin-binding type-1" evidence="9">
    <location>
        <begin position="76"/>
        <end position="116"/>
    </location>
</feature>
<evidence type="ECO:0000256" key="4">
    <source>
        <dbReference type="ARBA" id="ARBA00022729"/>
    </source>
</evidence>
<proteinExistence type="predicted"/>
<keyword evidence="7" id="KW-1015">Disulfide bond</keyword>
<evidence type="ECO:0000256" key="7">
    <source>
        <dbReference type="PROSITE-ProRule" id="PRU00261"/>
    </source>
</evidence>
<feature type="non-terminal residue" evidence="10">
    <location>
        <position position="1"/>
    </location>
</feature>
<evidence type="ECO:0000256" key="1">
    <source>
        <dbReference type="ARBA" id="ARBA00001941"/>
    </source>
</evidence>
<keyword evidence="2 7" id="KW-0147">Chitin-binding</keyword>
<dbReference type="GO" id="GO:0016787">
    <property type="term" value="F:hydrolase activity"/>
    <property type="evidence" value="ECO:0007669"/>
    <property type="project" value="UniProtKB-KW"/>
</dbReference>
<reference evidence="10 11" key="1">
    <citation type="submission" date="2016-08" db="EMBL/GenBank/DDBJ databases">
        <title>A Parts List for Fungal Cellulosomes Revealed by Comparative Genomics.</title>
        <authorList>
            <consortium name="DOE Joint Genome Institute"/>
            <person name="Haitjema C.H."/>
            <person name="Gilmore S.P."/>
            <person name="Henske J.K."/>
            <person name="Solomon K.V."/>
            <person name="De Groot R."/>
            <person name="Kuo A."/>
            <person name="Mondo S.J."/>
            <person name="Salamov A.A."/>
            <person name="Labutti K."/>
            <person name="Zhao Z."/>
            <person name="Chiniquy J."/>
            <person name="Barry K."/>
            <person name="Brewer H.M."/>
            <person name="Purvine S.O."/>
            <person name="Wright A.T."/>
            <person name="Boxma B."/>
            <person name="Van Alen T."/>
            <person name="Hackstein J.H."/>
            <person name="Baker S.E."/>
            <person name="Grigoriev I.V."/>
            <person name="O'Malley M.A."/>
        </authorList>
    </citation>
    <scope>NUCLEOTIDE SEQUENCE [LARGE SCALE GENOMIC DNA]</scope>
    <source>
        <strain evidence="10 11">G1</strain>
    </source>
</reference>
<dbReference type="OrthoDB" id="2108026at2759"/>
<evidence type="ECO:0000256" key="6">
    <source>
        <dbReference type="ARBA" id="ARBA00023277"/>
    </source>
</evidence>
<comment type="caution">
    <text evidence="10">The sequence shown here is derived from an EMBL/GenBank/DDBJ whole genome shotgun (WGS) entry which is preliminary data.</text>
</comment>
<sequence length="116" mass="12541">CPNNGCCSKNGLCGTSDSFCEIKNGCQSKFGNCNNKNTRPQTQNTTTTKTTVKPTPTKNNTNTNTVIEKDIPISTNGKCGPKYGRCKDNKCCSQYGYCGQTTGYCDSGCQKDYGRC</sequence>
<gene>
    <name evidence="10" type="ORF">LY90DRAFT_393547</name>
</gene>
<dbReference type="GO" id="GO:0046872">
    <property type="term" value="F:metal ion binding"/>
    <property type="evidence" value="ECO:0007669"/>
    <property type="project" value="UniProtKB-KW"/>
</dbReference>
<dbReference type="AlphaFoldDB" id="A0A1Y1YAU6"/>
<dbReference type="PROSITE" id="PS50941">
    <property type="entry name" value="CHIT_BIND_I_2"/>
    <property type="match status" value="2"/>
</dbReference>
<dbReference type="InterPro" id="IPR001002">
    <property type="entry name" value="Chitin-bd_1"/>
</dbReference>
<evidence type="ECO:0000256" key="5">
    <source>
        <dbReference type="ARBA" id="ARBA00022801"/>
    </source>
</evidence>
<evidence type="ECO:0000259" key="9">
    <source>
        <dbReference type="PROSITE" id="PS50941"/>
    </source>
</evidence>
<keyword evidence="4" id="KW-0732">Signal</keyword>
<dbReference type="Proteomes" id="UP000193920">
    <property type="component" value="Unassembled WGS sequence"/>
</dbReference>
<evidence type="ECO:0000256" key="8">
    <source>
        <dbReference type="SAM" id="MobiDB-lite"/>
    </source>
</evidence>
<dbReference type="InterPro" id="IPR018371">
    <property type="entry name" value="Chitin-binding_1_CS"/>
</dbReference>
<dbReference type="SUPFAM" id="SSF57016">
    <property type="entry name" value="Plant lectins/antimicrobial peptides"/>
    <property type="match status" value="2"/>
</dbReference>
<feature type="region of interest" description="Disordered" evidence="8">
    <location>
        <begin position="36"/>
        <end position="63"/>
    </location>
</feature>
<feature type="non-terminal residue" evidence="10">
    <location>
        <position position="116"/>
    </location>
</feature>
<dbReference type="InterPro" id="IPR036861">
    <property type="entry name" value="Endochitinase-like_sf"/>
</dbReference>